<evidence type="ECO:0000259" key="4">
    <source>
        <dbReference type="Pfam" id="PF16403"/>
    </source>
</evidence>
<reference evidence="5 6" key="1">
    <citation type="submission" date="2023-07" db="EMBL/GenBank/DDBJ databases">
        <title>Genomic Encyclopedia of Type Strains, Phase IV (KMG-IV): sequencing the most valuable type-strain genomes for metagenomic binning, comparative biology and taxonomic classification.</title>
        <authorList>
            <person name="Goeker M."/>
        </authorList>
    </citation>
    <scope>NUCLEOTIDE SEQUENCE [LARGE SCALE GENOMIC DNA]</scope>
    <source>
        <strain evidence="5 6">DSM 16784</strain>
    </source>
</reference>
<gene>
    <name evidence="5" type="ORF">J2S15_000652</name>
</gene>
<evidence type="ECO:0000256" key="1">
    <source>
        <dbReference type="SAM" id="MobiDB-lite"/>
    </source>
</evidence>
<dbReference type="InterPro" id="IPR032179">
    <property type="entry name" value="Cry22Aa_Ig-like"/>
</dbReference>
<comment type="caution">
    <text evidence="5">The sequence shown here is derived from an EMBL/GenBank/DDBJ whole genome shotgun (WGS) entry which is preliminary data.</text>
</comment>
<dbReference type="RefSeq" id="WP_307405439.1">
    <property type="nucleotide sequence ID" value="NZ_JAUSUR010000001.1"/>
</dbReference>
<dbReference type="InterPro" id="IPR032675">
    <property type="entry name" value="LRR_dom_sf"/>
</dbReference>
<dbReference type="Gene3D" id="3.80.10.10">
    <property type="entry name" value="Ribonuclease Inhibitor"/>
    <property type="match status" value="1"/>
</dbReference>
<name>A0ABU0DZD3_9FIRM</name>
<feature type="domain" description="Pesticidal crystal protein Cry22Aa Ig-like" evidence="4">
    <location>
        <begin position="299"/>
        <end position="364"/>
    </location>
</feature>
<dbReference type="Gene3D" id="2.60.40.10">
    <property type="entry name" value="Immunoglobulins"/>
    <property type="match status" value="1"/>
</dbReference>
<keyword evidence="6" id="KW-1185">Reference proteome</keyword>
<keyword evidence="2" id="KW-0472">Membrane</keyword>
<feature type="transmembrane region" description="Helical" evidence="2">
    <location>
        <begin position="403"/>
        <end position="422"/>
    </location>
</feature>
<keyword evidence="3" id="KW-0732">Signal</keyword>
<dbReference type="InterPro" id="IPR013783">
    <property type="entry name" value="Ig-like_fold"/>
</dbReference>
<dbReference type="EMBL" id="JAUSUR010000001">
    <property type="protein sequence ID" value="MDQ0359921.1"/>
    <property type="molecule type" value="Genomic_DNA"/>
</dbReference>
<feature type="compositionally biased region" description="Low complexity" evidence="1">
    <location>
        <begin position="369"/>
        <end position="399"/>
    </location>
</feature>
<accession>A0ABU0DZD3</accession>
<dbReference type="Proteomes" id="UP001230220">
    <property type="component" value="Unassembled WGS sequence"/>
</dbReference>
<feature type="signal peptide" evidence="3">
    <location>
        <begin position="1"/>
        <end position="25"/>
    </location>
</feature>
<evidence type="ECO:0000256" key="3">
    <source>
        <dbReference type="SAM" id="SignalP"/>
    </source>
</evidence>
<evidence type="ECO:0000313" key="6">
    <source>
        <dbReference type="Proteomes" id="UP001230220"/>
    </source>
</evidence>
<evidence type="ECO:0000313" key="5">
    <source>
        <dbReference type="EMBL" id="MDQ0359921.1"/>
    </source>
</evidence>
<keyword evidence="2" id="KW-0812">Transmembrane</keyword>
<dbReference type="Pfam" id="PF16403">
    <property type="entry name" value="Bact_surface_Ig-like"/>
    <property type="match status" value="1"/>
</dbReference>
<dbReference type="SUPFAM" id="SSF52058">
    <property type="entry name" value="L domain-like"/>
    <property type="match status" value="1"/>
</dbReference>
<organism evidence="5 6">
    <name type="scientific">Breznakia pachnodae</name>
    <dbReference type="NCBI Taxonomy" id="265178"/>
    <lineage>
        <taxon>Bacteria</taxon>
        <taxon>Bacillati</taxon>
        <taxon>Bacillota</taxon>
        <taxon>Erysipelotrichia</taxon>
        <taxon>Erysipelotrichales</taxon>
        <taxon>Erysipelotrichaceae</taxon>
        <taxon>Breznakia</taxon>
    </lineage>
</organism>
<proteinExistence type="predicted"/>
<evidence type="ECO:0000256" key="2">
    <source>
        <dbReference type="SAM" id="Phobius"/>
    </source>
</evidence>
<protein>
    <recommendedName>
        <fullName evidence="4">Pesticidal crystal protein Cry22Aa Ig-like domain-containing protein</fullName>
    </recommendedName>
</protein>
<feature type="chain" id="PRO_5046666806" description="Pesticidal crystal protein Cry22Aa Ig-like domain-containing protein" evidence="3">
    <location>
        <begin position="26"/>
        <end position="430"/>
    </location>
</feature>
<sequence>MKRKRLKVFLLCLLCLGMASQTISAALPTYQEQFSETTASLISRMQSKKITDEIDQYHIDNTKDFMFLYKGLTDLDGIEIFENLESIILFGNKLEKFPENLSSLSNLKELSIGGEDTLTEALLPSSMAGFTALEKFGLPSNFRLHEMPAVVKTIPSLKELNLAYCSIDNLSKEDELYLRSLPVAKLNDQEVKMLTSGGVSIGNDLTINSFPILSQSRDYSVAVNIVYTMTKPNGETITITPSFDADGNVVIDKSVFTEVGSYQFIAVINDATGMLDQSTYSYKFYVSDTPSANLINLVLHGSAKMELTVGDSFNDPGATATDFNGPLPVTVTGKVDTSRAGTYIITYSAGNTYETKSITREVVVKEKGSSTTPTTPGTSTPNGSGSTTNSNPSTSPATGDNNTTPWTAIVTLSGLVSLYLIVDRKRRSHN</sequence>
<feature type="region of interest" description="Disordered" evidence="1">
    <location>
        <begin position="364"/>
        <end position="402"/>
    </location>
</feature>
<keyword evidence="2" id="KW-1133">Transmembrane helix</keyword>